<organism evidence="1 2">
    <name type="scientific">Carpinus fangiana</name>
    <dbReference type="NCBI Taxonomy" id="176857"/>
    <lineage>
        <taxon>Eukaryota</taxon>
        <taxon>Viridiplantae</taxon>
        <taxon>Streptophyta</taxon>
        <taxon>Embryophyta</taxon>
        <taxon>Tracheophyta</taxon>
        <taxon>Spermatophyta</taxon>
        <taxon>Magnoliopsida</taxon>
        <taxon>eudicotyledons</taxon>
        <taxon>Gunneridae</taxon>
        <taxon>Pentapetalae</taxon>
        <taxon>rosids</taxon>
        <taxon>fabids</taxon>
        <taxon>Fagales</taxon>
        <taxon>Betulaceae</taxon>
        <taxon>Carpinus</taxon>
    </lineage>
</organism>
<keyword evidence="2" id="KW-1185">Reference proteome</keyword>
<reference evidence="1 2" key="1">
    <citation type="submission" date="2019-06" db="EMBL/GenBank/DDBJ databases">
        <title>A chromosomal-level reference genome of Carpinus fangiana (Coryloideae, Betulaceae).</title>
        <authorList>
            <person name="Yang X."/>
            <person name="Wang Z."/>
            <person name="Zhang L."/>
            <person name="Hao G."/>
            <person name="Liu J."/>
            <person name="Yang Y."/>
        </authorList>
    </citation>
    <scope>NUCLEOTIDE SEQUENCE [LARGE SCALE GENOMIC DNA]</scope>
    <source>
        <strain evidence="1">Cfa_2016G</strain>
        <tissue evidence="1">Leaf</tissue>
    </source>
</reference>
<sequence length="73" mass="8732">MVCVKEEAHTERLRVYERNERLRKVGREPSGLSDTQGLFLFIVNGRFITEVLGERIDVLARLKEFLHQTRYRR</sequence>
<dbReference type="AlphaFoldDB" id="A0A5N6RQN8"/>
<dbReference type="Proteomes" id="UP000327013">
    <property type="component" value="Chromosome 8"/>
</dbReference>
<proteinExistence type="predicted"/>
<protein>
    <submittedName>
        <fullName evidence="1">Uncharacterized protein</fullName>
    </submittedName>
</protein>
<gene>
    <name evidence="1" type="ORF">FH972_019622</name>
</gene>
<dbReference type="EMBL" id="CM017328">
    <property type="protein sequence ID" value="KAE8124766.1"/>
    <property type="molecule type" value="Genomic_DNA"/>
</dbReference>
<evidence type="ECO:0000313" key="1">
    <source>
        <dbReference type="EMBL" id="KAE8124766.1"/>
    </source>
</evidence>
<name>A0A5N6RQN8_9ROSI</name>
<evidence type="ECO:0000313" key="2">
    <source>
        <dbReference type="Proteomes" id="UP000327013"/>
    </source>
</evidence>
<accession>A0A5N6RQN8</accession>